<keyword evidence="2" id="KW-1185">Reference proteome</keyword>
<proteinExistence type="predicted"/>
<dbReference type="EMBL" id="RDQH01000333">
    <property type="protein sequence ID" value="RXH94771.1"/>
    <property type="molecule type" value="Genomic_DNA"/>
</dbReference>
<comment type="caution">
    <text evidence="1">The sequence shown here is derived from an EMBL/GenBank/DDBJ whole genome shotgun (WGS) entry which is preliminary data.</text>
</comment>
<accession>A0A498JN70</accession>
<gene>
    <name evidence="1" type="ORF">DVH24_024455</name>
</gene>
<dbReference type="AlphaFoldDB" id="A0A498JN70"/>
<protein>
    <submittedName>
        <fullName evidence="1">Uncharacterized protein</fullName>
    </submittedName>
</protein>
<organism evidence="1 2">
    <name type="scientific">Malus domestica</name>
    <name type="common">Apple</name>
    <name type="synonym">Pyrus malus</name>
    <dbReference type="NCBI Taxonomy" id="3750"/>
    <lineage>
        <taxon>Eukaryota</taxon>
        <taxon>Viridiplantae</taxon>
        <taxon>Streptophyta</taxon>
        <taxon>Embryophyta</taxon>
        <taxon>Tracheophyta</taxon>
        <taxon>Spermatophyta</taxon>
        <taxon>Magnoliopsida</taxon>
        <taxon>eudicotyledons</taxon>
        <taxon>Gunneridae</taxon>
        <taxon>Pentapetalae</taxon>
        <taxon>rosids</taxon>
        <taxon>fabids</taxon>
        <taxon>Rosales</taxon>
        <taxon>Rosaceae</taxon>
        <taxon>Amygdaloideae</taxon>
        <taxon>Maleae</taxon>
        <taxon>Malus</taxon>
    </lineage>
</organism>
<sequence length="77" mass="9035">MDIVSVRRYYSEKQLLVCLRMLIRRCVDNNIKRERFKRCSQCSCFTVEEDVDAFAAEVSARMTARCTQGSGRKYLTK</sequence>
<dbReference type="Proteomes" id="UP000290289">
    <property type="component" value="Chromosome 7"/>
</dbReference>
<evidence type="ECO:0000313" key="1">
    <source>
        <dbReference type="EMBL" id="RXH94771.1"/>
    </source>
</evidence>
<name>A0A498JN70_MALDO</name>
<evidence type="ECO:0000313" key="2">
    <source>
        <dbReference type="Proteomes" id="UP000290289"/>
    </source>
</evidence>
<reference evidence="1 2" key="1">
    <citation type="submission" date="2018-10" db="EMBL/GenBank/DDBJ databases">
        <title>A high-quality apple genome assembly.</title>
        <authorList>
            <person name="Hu J."/>
        </authorList>
    </citation>
    <scope>NUCLEOTIDE SEQUENCE [LARGE SCALE GENOMIC DNA]</scope>
    <source>
        <strain evidence="2">cv. HFTH1</strain>
        <tissue evidence="1">Young leaf</tissue>
    </source>
</reference>